<reference evidence="3" key="1">
    <citation type="submission" date="2020-07" db="EMBL/GenBank/DDBJ databases">
        <title>Multicomponent nature underlies the extraordinary mechanical properties of spider dragline silk.</title>
        <authorList>
            <person name="Kono N."/>
            <person name="Nakamura H."/>
            <person name="Mori M."/>
            <person name="Yoshida Y."/>
            <person name="Ohtoshi R."/>
            <person name="Malay A.D."/>
            <person name="Moran D.A.P."/>
            <person name="Tomita M."/>
            <person name="Numata K."/>
            <person name="Arakawa K."/>
        </authorList>
    </citation>
    <scope>NUCLEOTIDE SEQUENCE</scope>
</reference>
<protein>
    <submittedName>
        <fullName evidence="3">Uncharacterized protein</fullName>
    </submittedName>
</protein>
<dbReference type="EMBL" id="BMAO01032237">
    <property type="protein sequence ID" value="GFQ80752.1"/>
    <property type="molecule type" value="Genomic_DNA"/>
</dbReference>
<feature type="transmembrane region" description="Helical" evidence="2">
    <location>
        <begin position="21"/>
        <end position="46"/>
    </location>
</feature>
<gene>
    <name evidence="3" type="primary">NCL1_61381</name>
    <name evidence="3" type="ORF">TNCT_231171</name>
</gene>
<evidence type="ECO:0000313" key="4">
    <source>
        <dbReference type="Proteomes" id="UP000887116"/>
    </source>
</evidence>
<evidence type="ECO:0000256" key="2">
    <source>
        <dbReference type="SAM" id="Phobius"/>
    </source>
</evidence>
<evidence type="ECO:0000313" key="3">
    <source>
        <dbReference type="EMBL" id="GFQ80752.1"/>
    </source>
</evidence>
<organism evidence="3 4">
    <name type="scientific">Trichonephila clavata</name>
    <name type="common">Joro spider</name>
    <name type="synonym">Nephila clavata</name>
    <dbReference type="NCBI Taxonomy" id="2740835"/>
    <lineage>
        <taxon>Eukaryota</taxon>
        <taxon>Metazoa</taxon>
        <taxon>Ecdysozoa</taxon>
        <taxon>Arthropoda</taxon>
        <taxon>Chelicerata</taxon>
        <taxon>Arachnida</taxon>
        <taxon>Araneae</taxon>
        <taxon>Araneomorphae</taxon>
        <taxon>Entelegynae</taxon>
        <taxon>Araneoidea</taxon>
        <taxon>Nephilidae</taxon>
        <taxon>Trichonephila</taxon>
    </lineage>
</organism>
<name>A0A8X6FI34_TRICU</name>
<accession>A0A8X6FI34</accession>
<evidence type="ECO:0000256" key="1">
    <source>
        <dbReference type="SAM" id="MobiDB-lite"/>
    </source>
</evidence>
<keyword evidence="2" id="KW-0472">Membrane</keyword>
<keyword evidence="2" id="KW-0812">Transmembrane</keyword>
<keyword evidence="4" id="KW-1185">Reference proteome</keyword>
<sequence length="596" mass="67936">MCLPAIQHSRDKKLRITIKKGFDVILILSAFVKFSLSTILSLKILLKVDKSPNSCHIFTDSKISDDDGDLNILRSSTKTYSKDKESRDSGNEKSFRISTTNTKNTASSSLSFENDLFIDENIHSESEKTHENKKMNEDSLISLFDNEEDKCSASGCDFSNKLLSPTFPDKTYQRTRKNLKRKVLEKELKLDEPKSKHPSSNMLFKSVQTFNQQISASLSRSSKVKLNCTKGNIQHSPLHEANGKCAILKKEKTSVSSYNTQFAQNSIKEMNMLNFVRRYSVEQNQAYINSRKSDGRKKPEGSKISEAKKLTCGPKSSIQKIAPKSTGVKKGYNESNKCQKSNDTVIEKSTTTHKLNHDNFKRIKRPDIDKHSMQKPLQRSYDESNSGSSVLHLSPLPPFITHSTEINEDSTECVQVDQRNTARTSYLEVRLKDLSDDLESNCAFTNDDLGILTHNLMSHTTVIDFCSHHDTRSVLSKLCFGNDSHPLFYKKKYPEIHLDNGDFEKFLNCSVLSLIENYVRDTIFDMFPEMEKLENEMISTNKIFQYVYEGCNDNEILYVTRFFCGGELLNLNEVISRLNCVGLLLIYDDFKKGNKN</sequence>
<dbReference type="Proteomes" id="UP000887116">
    <property type="component" value="Unassembled WGS sequence"/>
</dbReference>
<dbReference type="AlphaFoldDB" id="A0A8X6FI34"/>
<feature type="region of interest" description="Disordered" evidence="1">
    <location>
        <begin position="81"/>
        <end position="100"/>
    </location>
</feature>
<comment type="caution">
    <text evidence="3">The sequence shown here is derived from an EMBL/GenBank/DDBJ whole genome shotgun (WGS) entry which is preliminary data.</text>
</comment>
<proteinExistence type="predicted"/>
<feature type="compositionally biased region" description="Basic and acidic residues" evidence="1">
    <location>
        <begin position="81"/>
        <end position="95"/>
    </location>
</feature>
<keyword evidence="2" id="KW-1133">Transmembrane helix</keyword>